<dbReference type="CDD" id="cd04453">
    <property type="entry name" value="S1_RNase_E"/>
    <property type="match status" value="1"/>
</dbReference>
<dbReference type="GO" id="GO:0004540">
    <property type="term" value="F:RNA nuclease activity"/>
    <property type="evidence" value="ECO:0007669"/>
    <property type="project" value="InterPro"/>
</dbReference>
<dbReference type="InterPro" id="IPR003029">
    <property type="entry name" value="S1_domain"/>
</dbReference>
<organism evidence="7 8">
    <name type="scientific">Acetitomaculum ruminis DSM 5522</name>
    <dbReference type="NCBI Taxonomy" id="1120918"/>
    <lineage>
        <taxon>Bacteria</taxon>
        <taxon>Bacillati</taxon>
        <taxon>Bacillota</taxon>
        <taxon>Clostridia</taxon>
        <taxon>Lachnospirales</taxon>
        <taxon>Lachnospiraceae</taxon>
        <taxon>Acetitomaculum</taxon>
    </lineage>
</organism>
<name>A0A1I0VGQ0_9FIRM</name>
<evidence type="ECO:0000256" key="3">
    <source>
        <dbReference type="ARBA" id="ARBA00022801"/>
    </source>
</evidence>
<protein>
    <submittedName>
        <fullName evidence="7">Ribonuclease G</fullName>
    </submittedName>
</protein>
<dbReference type="STRING" id="1120918.SAMN05216249_1024"/>
<evidence type="ECO:0000256" key="5">
    <source>
        <dbReference type="ARBA" id="ARBA00022884"/>
    </source>
</evidence>
<evidence type="ECO:0000256" key="1">
    <source>
        <dbReference type="ARBA" id="ARBA00001946"/>
    </source>
</evidence>
<dbReference type="SUPFAM" id="SSF50249">
    <property type="entry name" value="Nucleic acid-binding proteins"/>
    <property type="match status" value="1"/>
</dbReference>
<dbReference type="GO" id="GO:0006364">
    <property type="term" value="P:rRNA processing"/>
    <property type="evidence" value="ECO:0007669"/>
    <property type="project" value="TreeGrafter"/>
</dbReference>
<dbReference type="InterPro" id="IPR019307">
    <property type="entry name" value="RNA-bd_AU-1/RNase_E/G"/>
</dbReference>
<evidence type="ECO:0000256" key="2">
    <source>
        <dbReference type="ARBA" id="ARBA00022723"/>
    </source>
</evidence>
<gene>
    <name evidence="7" type="ORF">SAMN05216249_1024</name>
</gene>
<dbReference type="GO" id="GO:0046872">
    <property type="term" value="F:metal ion binding"/>
    <property type="evidence" value="ECO:0007669"/>
    <property type="project" value="UniProtKB-KW"/>
</dbReference>
<dbReference type="GO" id="GO:0005737">
    <property type="term" value="C:cytoplasm"/>
    <property type="evidence" value="ECO:0007669"/>
    <property type="project" value="TreeGrafter"/>
</dbReference>
<evidence type="ECO:0000256" key="4">
    <source>
        <dbReference type="ARBA" id="ARBA00022842"/>
    </source>
</evidence>
<sequence length="401" mass="46188">METKLVITNLKYNDNNKCVSAYFENDEIIELNTIEDNLINSVYIGKVENIVPSINAAFINIGIGEDCYFSLKDNQSIPYVNEKKDNKLKIGDEILVQVSKEAGKKKPAVVTSNIAFTGKYVVITYGNTKIGISKKLSKNYHERFENLGGKFANDLYGIVFRTNSVNARDEDIFSEIRELEGRLNKLLNNYKHRSCYSKLISGITEYEQFILRCDTSQMDFSVVTDNVDIYENLKNNNPNYNLRLYEDDYPLFKLYNLESSLKKALSKKVWLKSGAFLYIEHTEAMTVIDVNSGKYSTKKKEEAYLKINIEAAKEVARQLRLRNISGICIVDFIDMEREEDQNELMKQLRSFIKKDPVGATLVDITKLNLVEITRKRIKKPLYEQFASISSIQEQSFDDIEK</sequence>
<evidence type="ECO:0000259" key="6">
    <source>
        <dbReference type="SMART" id="SM00316"/>
    </source>
</evidence>
<keyword evidence="5" id="KW-0694">RNA-binding</keyword>
<dbReference type="PANTHER" id="PTHR30001:SF0">
    <property type="entry name" value="RIBONUCLEASE G"/>
    <property type="match status" value="1"/>
</dbReference>
<keyword evidence="4" id="KW-0460">Magnesium</keyword>
<dbReference type="GO" id="GO:0016787">
    <property type="term" value="F:hydrolase activity"/>
    <property type="evidence" value="ECO:0007669"/>
    <property type="project" value="UniProtKB-KW"/>
</dbReference>
<reference evidence="7 8" key="1">
    <citation type="submission" date="2016-10" db="EMBL/GenBank/DDBJ databases">
        <authorList>
            <person name="de Groot N.N."/>
        </authorList>
    </citation>
    <scope>NUCLEOTIDE SEQUENCE [LARGE SCALE GENOMIC DNA]</scope>
    <source>
        <strain evidence="7 8">DSM 5522</strain>
    </source>
</reference>
<comment type="cofactor">
    <cofactor evidence="1">
        <name>Mg(2+)</name>
        <dbReference type="ChEBI" id="CHEBI:18420"/>
    </cofactor>
</comment>
<keyword evidence="8" id="KW-1185">Reference proteome</keyword>
<keyword evidence="3" id="KW-0378">Hydrolase</keyword>
<dbReference type="PANTHER" id="PTHR30001">
    <property type="entry name" value="RIBONUCLEASE"/>
    <property type="match status" value="1"/>
</dbReference>
<dbReference type="AlphaFoldDB" id="A0A1I0VGQ0"/>
<feature type="domain" description="S1 motif" evidence="6">
    <location>
        <begin position="38"/>
        <end position="113"/>
    </location>
</feature>
<dbReference type="Pfam" id="PF10150">
    <property type="entry name" value="RNase_E_G"/>
    <property type="match status" value="1"/>
</dbReference>
<dbReference type="RefSeq" id="WP_177205529.1">
    <property type="nucleotide sequence ID" value="NZ_FOJY01000002.1"/>
</dbReference>
<dbReference type="EMBL" id="FOJY01000002">
    <property type="protein sequence ID" value="SFA75545.1"/>
    <property type="molecule type" value="Genomic_DNA"/>
</dbReference>
<dbReference type="GO" id="GO:0003723">
    <property type="term" value="F:RNA binding"/>
    <property type="evidence" value="ECO:0007669"/>
    <property type="project" value="UniProtKB-KW"/>
</dbReference>
<evidence type="ECO:0000313" key="8">
    <source>
        <dbReference type="Proteomes" id="UP000198838"/>
    </source>
</evidence>
<dbReference type="Gene3D" id="2.40.50.140">
    <property type="entry name" value="Nucleic acid-binding proteins"/>
    <property type="match status" value="1"/>
</dbReference>
<dbReference type="InterPro" id="IPR004659">
    <property type="entry name" value="RNase_E/G"/>
</dbReference>
<dbReference type="Proteomes" id="UP000198838">
    <property type="component" value="Unassembled WGS sequence"/>
</dbReference>
<dbReference type="SMART" id="SM00316">
    <property type="entry name" value="S1"/>
    <property type="match status" value="1"/>
</dbReference>
<proteinExistence type="predicted"/>
<keyword evidence="2" id="KW-0479">Metal-binding</keyword>
<accession>A0A1I0VGQ0</accession>
<evidence type="ECO:0000313" key="7">
    <source>
        <dbReference type="EMBL" id="SFA75545.1"/>
    </source>
</evidence>
<dbReference type="InterPro" id="IPR012340">
    <property type="entry name" value="NA-bd_OB-fold"/>
</dbReference>